<evidence type="ECO:0000313" key="3">
    <source>
        <dbReference type="Proteomes" id="UP001501666"/>
    </source>
</evidence>
<dbReference type="EMBL" id="BAAATE010000055">
    <property type="protein sequence ID" value="GAA2699269.1"/>
    <property type="molecule type" value="Genomic_DNA"/>
</dbReference>
<dbReference type="InterPro" id="IPR050491">
    <property type="entry name" value="AmpC-like"/>
</dbReference>
<comment type="caution">
    <text evidence="2">The sequence shown here is derived from an EMBL/GenBank/DDBJ whole genome shotgun (WGS) entry which is preliminary data.</text>
</comment>
<name>A0ABP6FRH4_9ACTN</name>
<proteinExistence type="predicted"/>
<dbReference type="PANTHER" id="PTHR46825">
    <property type="entry name" value="D-ALANYL-D-ALANINE-CARBOXYPEPTIDASE/ENDOPEPTIDASE AMPH"/>
    <property type="match status" value="1"/>
</dbReference>
<dbReference type="Gene3D" id="3.40.710.10">
    <property type="entry name" value="DD-peptidase/beta-lactamase superfamily"/>
    <property type="match status" value="1"/>
</dbReference>
<gene>
    <name evidence="2" type="ORF">GCM10010412_095650</name>
</gene>
<dbReference type="SUPFAM" id="SSF56601">
    <property type="entry name" value="beta-lactamase/transpeptidase-like"/>
    <property type="match status" value="1"/>
</dbReference>
<dbReference type="InterPro" id="IPR001466">
    <property type="entry name" value="Beta-lactam-related"/>
</dbReference>
<keyword evidence="3" id="KW-1185">Reference proteome</keyword>
<dbReference type="InterPro" id="IPR012338">
    <property type="entry name" value="Beta-lactam/transpept-like"/>
</dbReference>
<evidence type="ECO:0000259" key="1">
    <source>
        <dbReference type="Pfam" id="PF00144"/>
    </source>
</evidence>
<protein>
    <recommendedName>
        <fullName evidence="1">Beta-lactamase-related domain-containing protein</fullName>
    </recommendedName>
</protein>
<sequence length="402" mass="43025">MKFEDSNTRRPRWFRRACVAAAATGAAGLVGVVVLPSAGAAGATAYGKERLQEDVDALKATGISGVLAEVRTAGNTFAARGGVADLRSGDAVAWNAYHRVASTTKTFVATVVLQLVGEGRLALDDTVERWLPGLVKGNGNDGAKVTVRQVLGQTSGVPEYAGVPLETVTSEEGFRRERFRAYRPEQLVAMAMRHRPAFAPGAGWAYSNTNYVLAGMLIEKVTGTSWEQQVFERITEPLGLRNTFAPGTSSFLPGPRLSAYKRFVPGGPLVDVTTYVAGHADHSMISTTKDVNRFYRALLGGRLLRPAQLAEMKKTVPATPYRAFWRDAGYGLGLMKRRLPCGGWAWFHGGGNWNAISDNGVTSDGRTAATVFYATTVGPGQSPVQQIKASATLIDRALCAGQ</sequence>
<dbReference type="Proteomes" id="UP001501666">
    <property type="component" value="Unassembled WGS sequence"/>
</dbReference>
<accession>A0ABP6FRH4</accession>
<evidence type="ECO:0000313" key="2">
    <source>
        <dbReference type="EMBL" id="GAA2699269.1"/>
    </source>
</evidence>
<organism evidence="2 3">
    <name type="scientific">Nonomuraea recticatena</name>
    <dbReference type="NCBI Taxonomy" id="46178"/>
    <lineage>
        <taxon>Bacteria</taxon>
        <taxon>Bacillati</taxon>
        <taxon>Actinomycetota</taxon>
        <taxon>Actinomycetes</taxon>
        <taxon>Streptosporangiales</taxon>
        <taxon>Streptosporangiaceae</taxon>
        <taxon>Nonomuraea</taxon>
    </lineage>
</organism>
<dbReference type="PANTHER" id="PTHR46825:SF7">
    <property type="entry name" value="D-ALANYL-D-ALANINE CARBOXYPEPTIDASE"/>
    <property type="match status" value="1"/>
</dbReference>
<feature type="domain" description="Beta-lactamase-related" evidence="1">
    <location>
        <begin position="56"/>
        <end position="359"/>
    </location>
</feature>
<dbReference type="RefSeq" id="WP_346157200.1">
    <property type="nucleotide sequence ID" value="NZ_BAAATE010000055.1"/>
</dbReference>
<dbReference type="Pfam" id="PF00144">
    <property type="entry name" value="Beta-lactamase"/>
    <property type="match status" value="1"/>
</dbReference>
<reference evidence="3" key="1">
    <citation type="journal article" date="2019" name="Int. J. Syst. Evol. Microbiol.">
        <title>The Global Catalogue of Microorganisms (GCM) 10K type strain sequencing project: providing services to taxonomists for standard genome sequencing and annotation.</title>
        <authorList>
            <consortium name="The Broad Institute Genomics Platform"/>
            <consortium name="The Broad Institute Genome Sequencing Center for Infectious Disease"/>
            <person name="Wu L."/>
            <person name="Ma J."/>
        </authorList>
    </citation>
    <scope>NUCLEOTIDE SEQUENCE [LARGE SCALE GENOMIC DNA]</scope>
    <source>
        <strain evidence="3">JCM 6835</strain>
    </source>
</reference>